<keyword evidence="7 9" id="KW-0505">Motor protein</keyword>
<dbReference type="GO" id="GO:0007018">
    <property type="term" value="P:microtubule-based movement"/>
    <property type="evidence" value="ECO:0007669"/>
    <property type="project" value="InterPro"/>
</dbReference>
<dbReference type="PROSITE" id="PS50067">
    <property type="entry name" value="KINESIN_MOTOR_2"/>
    <property type="match status" value="1"/>
</dbReference>
<dbReference type="InterPro" id="IPR027640">
    <property type="entry name" value="Kinesin-like_fam"/>
</dbReference>
<evidence type="ECO:0000313" key="12">
    <source>
        <dbReference type="Proteomes" id="UP000194236"/>
    </source>
</evidence>
<dbReference type="OrthoDB" id="3176171at2759"/>
<organism evidence="11 12">
    <name type="scientific">Euroglyphus maynei</name>
    <name type="common">Mayne's house dust mite</name>
    <dbReference type="NCBI Taxonomy" id="6958"/>
    <lineage>
        <taxon>Eukaryota</taxon>
        <taxon>Metazoa</taxon>
        <taxon>Ecdysozoa</taxon>
        <taxon>Arthropoda</taxon>
        <taxon>Chelicerata</taxon>
        <taxon>Arachnida</taxon>
        <taxon>Acari</taxon>
        <taxon>Acariformes</taxon>
        <taxon>Sarcoptiformes</taxon>
        <taxon>Astigmata</taxon>
        <taxon>Psoroptidia</taxon>
        <taxon>Analgoidea</taxon>
        <taxon>Pyroglyphidae</taxon>
        <taxon>Pyroglyphinae</taxon>
        <taxon>Euroglyphus</taxon>
    </lineage>
</organism>
<sequence length="163" mass="18243">MKPMNSAGHSKSECVKVVVRCRPMSDKEKQENGQKVVDVNCERGTIHLHRASMPPPSWQQQSAAMNHVNVDDDVKIYTFDSVYDCDSRQEEIYADVCHMLVESVLNGFNGTIFAYGQTGTGKTYTMEGVADDPGVIPRSFLHIFSHIGRSSHKQFLVRSSYLG</sequence>
<reference evidence="11 12" key="1">
    <citation type="submission" date="2017-03" db="EMBL/GenBank/DDBJ databases">
        <title>Genome Survey of Euroglyphus maynei.</title>
        <authorList>
            <person name="Arlian L.G."/>
            <person name="Morgan M.S."/>
            <person name="Rider S.D."/>
        </authorList>
    </citation>
    <scope>NUCLEOTIDE SEQUENCE [LARGE SCALE GENOMIC DNA]</scope>
    <source>
        <strain evidence="11">Arlian Lab</strain>
        <tissue evidence="11">Whole body</tissue>
    </source>
</reference>
<gene>
    <name evidence="11" type="ORF">BLA29_011269</name>
</gene>
<keyword evidence="4 9" id="KW-0547">Nucleotide-binding</keyword>
<evidence type="ECO:0000259" key="10">
    <source>
        <dbReference type="PROSITE" id="PS50067"/>
    </source>
</evidence>
<dbReference type="GO" id="GO:0005874">
    <property type="term" value="C:microtubule"/>
    <property type="evidence" value="ECO:0007669"/>
    <property type="project" value="UniProtKB-KW"/>
</dbReference>
<name>A0A1Y3BRI1_EURMA</name>
<evidence type="ECO:0000256" key="1">
    <source>
        <dbReference type="ARBA" id="ARBA00004245"/>
    </source>
</evidence>
<dbReference type="Proteomes" id="UP000194236">
    <property type="component" value="Unassembled WGS sequence"/>
</dbReference>
<protein>
    <recommendedName>
        <fullName evidence="10">Kinesin motor domain-containing protein</fullName>
    </recommendedName>
</protein>
<dbReference type="GO" id="GO:0008017">
    <property type="term" value="F:microtubule binding"/>
    <property type="evidence" value="ECO:0007669"/>
    <property type="project" value="InterPro"/>
</dbReference>
<dbReference type="EMBL" id="MUJZ01003159">
    <property type="protein sequence ID" value="OTF83570.1"/>
    <property type="molecule type" value="Genomic_DNA"/>
</dbReference>
<keyword evidence="12" id="KW-1185">Reference proteome</keyword>
<dbReference type="Gene3D" id="3.40.850.10">
    <property type="entry name" value="Kinesin motor domain"/>
    <property type="match status" value="1"/>
</dbReference>
<comment type="similarity">
    <text evidence="9">Belongs to the TRAFAC class myosin-kinesin ATPase superfamily. Kinesin family.</text>
</comment>
<keyword evidence="5 9" id="KW-0067">ATP-binding</keyword>
<proteinExistence type="inferred from homology"/>
<evidence type="ECO:0000256" key="3">
    <source>
        <dbReference type="ARBA" id="ARBA00022701"/>
    </source>
</evidence>
<dbReference type="InterPro" id="IPR027417">
    <property type="entry name" value="P-loop_NTPase"/>
</dbReference>
<evidence type="ECO:0000256" key="6">
    <source>
        <dbReference type="ARBA" id="ARBA00023054"/>
    </source>
</evidence>
<evidence type="ECO:0000256" key="2">
    <source>
        <dbReference type="ARBA" id="ARBA00022490"/>
    </source>
</evidence>
<dbReference type="AlphaFoldDB" id="A0A1Y3BRI1"/>
<keyword evidence="6" id="KW-0175">Coiled coil</keyword>
<evidence type="ECO:0000313" key="11">
    <source>
        <dbReference type="EMBL" id="OTF83570.1"/>
    </source>
</evidence>
<dbReference type="GO" id="GO:0005524">
    <property type="term" value="F:ATP binding"/>
    <property type="evidence" value="ECO:0007669"/>
    <property type="project" value="UniProtKB-UniRule"/>
</dbReference>
<comment type="caution">
    <text evidence="11">The sequence shown here is derived from an EMBL/GenBank/DDBJ whole genome shotgun (WGS) entry which is preliminary data.</text>
</comment>
<dbReference type="InterPro" id="IPR036961">
    <property type="entry name" value="Kinesin_motor_dom_sf"/>
</dbReference>
<dbReference type="Pfam" id="PF00225">
    <property type="entry name" value="Kinesin"/>
    <property type="match status" value="1"/>
</dbReference>
<dbReference type="PANTHER" id="PTHR47968">
    <property type="entry name" value="CENTROMERE PROTEIN E"/>
    <property type="match status" value="1"/>
</dbReference>
<dbReference type="GO" id="GO:0003777">
    <property type="term" value="F:microtubule motor activity"/>
    <property type="evidence" value="ECO:0007669"/>
    <property type="project" value="InterPro"/>
</dbReference>
<dbReference type="PANTHER" id="PTHR47968:SF76">
    <property type="entry name" value="KINESIN-LIKE PROTEIN"/>
    <property type="match status" value="1"/>
</dbReference>
<dbReference type="GO" id="GO:0000278">
    <property type="term" value="P:mitotic cell cycle"/>
    <property type="evidence" value="ECO:0007669"/>
    <property type="project" value="TreeGrafter"/>
</dbReference>
<dbReference type="SUPFAM" id="SSF52540">
    <property type="entry name" value="P-loop containing nucleoside triphosphate hydrolases"/>
    <property type="match status" value="1"/>
</dbReference>
<evidence type="ECO:0000256" key="8">
    <source>
        <dbReference type="ARBA" id="ARBA00023212"/>
    </source>
</evidence>
<feature type="domain" description="Kinesin motor" evidence="10">
    <location>
        <begin position="14"/>
        <end position="163"/>
    </location>
</feature>
<accession>A0A1Y3BRI1</accession>
<keyword evidence="2" id="KW-0963">Cytoplasm</keyword>
<evidence type="ECO:0000256" key="7">
    <source>
        <dbReference type="ARBA" id="ARBA00023175"/>
    </source>
</evidence>
<dbReference type="InterPro" id="IPR001752">
    <property type="entry name" value="Kinesin_motor_dom"/>
</dbReference>
<feature type="binding site" evidence="9">
    <location>
        <begin position="116"/>
        <end position="123"/>
    </location>
    <ligand>
        <name>ATP</name>
        <dbReference type="ChEBI" id="CHEBI:30616"/>
    </ligand>
</feature>
<evidence type="ECO:0000256" key="5">
    <source>
        <dbReference type="ARBA" id="ARBA00022840"/>
    </source>
</evidence>
<evidence type="ECO:0000256" key="9">
    <source>
        <dbReference type="PROSITE-ProRule" id="PRU00283"/>
    </source>
</evidence>
<keyword evidence="3" id="KW-0493">Microtubule</keyword>
<comment type="subcellular location">
    <subcellularLocation>
        <location evidence="1">Cytoplasm</location>
        <location evidence="1">Cytoskeleton</location>
    </subcellularLocation>
</comment>
<evidence type="ECO:0000256" key="4">
    <source>
        <dbReference type="ARBA" id="ARBA00022741"/>
    </source>
</evidence>
<dbReference type="SMART" id="SM00129">
    <property type="entry name" value="KISc"/>
    <property type="match status" value="1"/>
</dbReference>
<keyword evidence="8" id="KW-0206">Cytoskeleton</keyword>